<feature type="compositionally biased region" description="Low complexity" evidence="1">
    <location>
        <begin position="277"/>
        <end position="286"/>
    </location>
</feature>
<feature type="compositionally biased region" description="Low complexity" evidence="1">
    <location>
        <begin position="196"/>
        <end position="210"/>
    </location>
</feature>
<dbReference type="FunCoup" id="E3MLW1">
    <property type="interactions" value="97"/>
</dbReference>
<reference evidence="3" key="1">
    <citation type="submission" date="2007-07" db="EMBL/GenBank/DDBJ databases">
        <title>PCAP assembly of the Caenorhabditis remanei genome.</title>
        <authorList>
            <consortium name="The Caenorhabditis remanei Sequencing Consortium"/>
            <person name="Wilson R.K."/>
        </authorList>
    </citation>
    <scope>NUCLEOTIDE SEQUENCE [LARGE SCALE GENOMIC DNA]</scope>
    <source>
        <strain evidence="3">PB4641</strain>
    </source>
</reference>
<dbReference type="Pfam" id="PF00533">
    <property type="entry name" value="BRCT"/>
    <property type="match status" value="1"/>
</dbReference>
<gene>
    <name evidence="3" type="primary">Cre-pis-1</name>
    <name evidence="3" type="ORF">CRE_29960</name>
</gene>
<dbReference type="HOGENOM" id="CLU_010214_0_0_1"/>
<dbReference type="InParanoid" id="E3MLW1"/>
<dbReference type="InterPro" id="IPR036420">
    <property type="entry name" value="BRCT_dom_sf"/>
</dbReference>
<dbReference type="InterPro" id="IPR001357">
    <property type="entry name" value="BRCT_dom"/>
</dbReference>
<dbReference type="PANTHER" id="PTHR47667:SF1">
    <property type="entry name" value="REGULATOR OF TY1 TRANSPOSITION PROTEIN 107"/>
    <property type="match status" value="1"/>
</dbReference>
<protein>
    <submittedName>
        <fullName evidence="3">CRE-PIS-1 protein</fullName>
    </submittedName>
</protein>
<organism evidence="4">
    <name type="scientific">Caenorhabditis remanei</name>
    <name type="common">Caenorhabditis vulgaris</name>
    <dbReference type="NCBI Taxonomy" id="31234"/>
    <lineage>
        <taxon>Eukaryota</taxon>
        <taxon>Metazoa</taxon>
        <taxon>Ecdysozoa</taxon>
        <taxon>Nematoda</taxon>
        <taxon>Chromadorea</taxon>
        <taxon>Rhabditida</taxon>
        <taxon>Rhabditina</taxon>
        <taxon>Rhabditomorpha</taxon>
        <taxon>Rhabditoidea</taxon>
        <taxon>Rhabditidae</taxon>
        <taxon>Peloderinae</taxon>
        <taxon>Caenorhabditis</taxon>
    </lineage>
</organism>
<feature type="domain" description="BRCT" evidence="2">
    <location>
        <begin position="627"/>
        <end position="714"/>
    </location>
</feature>
<name>E3MLW1_CAERE</name>
<feature type="compositionally biased region" description="Low complexity" evidence="1">
    <location>
        <begin position="150"/>
        <end position="179"/>
    </location>
</feature>
<feature type="region of interest" description="Disordered" evidence="1">
    <location>
        <begin position="1"/>
        <end position="477"/>
    </location>
</feature>
<feature type="compositionally biased region" description="Polar residues" evidence="1">
    <location>
        <begin position="67"/>
        <end position="106"/>
    </location>
</feature>
<dbReference type="EMBL" id="DS268456">
    <property type="protein sequence ID" value="EFP04770.1"/>
    <property type="molecule type" value="Genomic_DNA"/>
</dbReference>
<dbReference type="SMART" id="SM00292">
    <property type="entry name" value="BRCT"/>
    <property type="match status" value="2"/>
</dbReference>
<evidence type="ECO:0000256" key="1">
    <source>
        <dbReference type="SAM" id="MobiDB-lite"/>
    </source>
</evidence>
<dbReference type="AlphaFoldDB" id="E3MLW1"/>
<feature type="compositionally biased region" description="Low complexity" evidence="1">
    <location>
        <begin position="221"/>
        <end position="262"/>
    </location>
</feature>
<feature type="compositionally biased region" description="Basic and acidic residues" evidence="1">
    <location>
        <begin position="1"/>
        <end position="16"/>
    </location>
</feature>
<dbReference type="SUPFAM" id="SSF52113">
    <property type="entry name" value="BRCT domain"/>
    <property type="match status" value="1"/>
</dbReference>
<feature type="compositionally biased region" description="Polar residues" evidence="1">
    <location>
        <begin position="364"/>
        <end position="374"/>
    </location>
</feature>
<evidence type="ECO:0000313" key="3">
    <source>
        <dbReference type="EMBL" id="EFP04770.1"/>
    </source>
</evidence>
<dbReference type="OMA" id="RIISMQW"/>
<feature type="compositionally biased region" description="Polar residues" evidence="1">
    <location>
        <begin position="132"/>
        <end position="141"/>
    </location>
</feature>
<dbReference type="OrthoDB" id="342264at2759"/>
<accession>E3MLW1</accession>
<evidence type="ECO:0000259" key="2">
    <source>
        <dbReference type="PROSITE" id="PS50172"/>
    </source>
</evidence>
<dbReference type="PANTHER" id="PTHR47667">
    <property type="entry name" value="REGULATOR OF TY1 TRANSPOSITION PROTEIN 107"/>
    <property type="match status" value="1"/>
</dbReference>
<keyword evidence="4" id="KW-1185">Reference proteome</keyword>
<sequence>MSDPLAKDEEIQHRPESPPLGLLDPSRIQNPLANEQMHQMQQQQTPNASGFVMPEQPRQQLQQNWQRTPTMSPANIFQGSGTPGSQRSSSGTPNHQMGGPPTQQQFFHGESPIHSQGAPMTPQNTGPPPGSNCGTPQSAPNSGGAPYDYQAAQMQQQQHAQAMAAAAAAQQQQQQQQQQYGGPPNPQQMHDSPFRQHPMMGMHQHPGHPAQYPPGYPPPQWQQQMYARQAQAQAVAAQQRAAAAAAAQRVPYPQGAYPAGMPGAPGPMTPVYPPQTPTGTRTTPGSAGPGTGTPGTPQRPQYPQGTNPQQPPSQFAYPPAQQMTPTGQPPGYPGIPGTPTYPSTPHPMYRQGPPTAPPGMRQYISPQAGQSQPTPGTPHRFGPQIQPGATSSPHFAAAPGAVGPDLRSPSLMSPNQQQQQQPQQHTPHTPVLPRALHNDMQPLGMRPVALPSQPLSQPQVTPQQPLSSSSHPPQSAGANQFVYRQGIPNQMHHDPTAFPMQMNADPELFLSGFHFQCFDSEKLFEDRLDRKTLEFMIRVRQIHDMNQLIQLKFQFHGGEIEFDNTRFLDNVHLVSHVLIDSCRNPHVRQSLEHRKRIISMQWVVDVIQREKADIPWKLAHLPAPFNDNFRPYLGKLFSLSGYDESERGAISFMAEAMGAKITPFLARQNDLLIAKAPSEKVTKAQEWKIPVVNYQWIAEAYVCGSAQPHERPNVENPRFQVGQPCHEVNGSPTLIEMSSNEFAAMICEFTSSFYRLESVFVAGCWKQPIIIGDQAYDKATLNRKELENDPYFFPPRRIL</sequence>
<feature type="compositionally biased region" description="Low complexity" evidence="1">
    <location>
        <begin position="416"/>
        <end position="429"/>
    </location>
</feature>
<feature type="compositionally biased region" description="Pro residues" evidence="1">
    <location>
        <begin position="211"/>
        <end position="220"/>
    </location>
</feature>
<dbReference type="Gene3D" id="3.40.50.10190">
    <property type="entry name" value="BRCT domain"/>
    <property type="match status" value="1"/>
</dbReference>
<evidence type="ECO:0000313" key="4">
    <source>
        <dbReference type="Proteomes" id="UP000008281"/>
    </source>
</evidence>
<proteinExistence type="predicted"/>
<feature type="compositionally biased region" description="Low complexity" evidence="1">
    <location>
        <begin position="294"/>
        <end position="306"/>
    </location>
</feature>
<feature type="compositionally biased region" description="Pro residues" evidence="1">
    <location>
        <begin position="264"/>
        <end position="276"/>
    </location>
</feature>
<dbReference type="PROSITE" id="PS50172">
    <property type="entry name" value="BRCT"/>
    <property type="match status" value="1"/>
</dbReference>
<feature type="compositionally biased region" description="Low complexity" evidence="1">
    <location>
        <begin position="56"/>
        <end position="66"/>
    </location>
</feature>
<dbReference type="eggNOG" id="KOG2043">
    <property type="taxonomic scope" value="Eukaryota"/>
</dbReference>
<dbReference type="Proteomes" id="UP000008281">
    <property type="component" value="Unassembled WGS sequence"/>
</dbReference>
<feature type="compositionally biased region" description="Low complexity" evidence="1">
    <location>
        <begin position="462"/>
        <end position="475"/>
    </location>
</feature>
<dbReference type="STRING" id="31234.E3MLW1"/>
<dbReference type="InterPro" id="IPR053036">
    <property type="entry name" value="CellCycle_DNARepair_Reg"/>
</dbReference>